<comment type="similarity">
    <text evidence="2">Belongs to the ARR-like family.</text>
</comment>
<dbReference type="SMART" id="SM00448">
    <property type="entry name" value="REC"/>
    <property type="match status" value="1"/>
</dbReference>
<evidence type="ECO:0000256" key="9">
    <source>
        <dbReference type="PROSITE-ProRule" id="PRU00357"/>
    </source>
</evidence>
<evidence type="ECO:0000256" key="7">
    <source>
        <dbReference type="ARBA" id="ARBA00023242"/>
    </source>
</evidence>
<evidence type="ECO:0000313" key="14">
    <source>
        <dbReference type="Proteomes" id="UP000626092"/>
    </source>
</evidence>
<evidence type="ECO:0000256" key="3">
    <source>
        <dbReference type="ARBA" id="ARBA00023012"/>
    </source>
</evidence>
<evidence type="ECO:0000256" key="4">
    <source>
        <dbReference type="ARBA" id="ARBA00023015"/>
    </source>
</evidence>
<dbReference type="PROSITE" id="PS51017">
    <property type="entry name" value="CCT"/>
    <property type="match status" value="1"/>
</dbReference>
<keyword evidence="6" id="KW-0804">Transcription</keyword>
<dbReference type="InterPro" id="IPR011006">
    <property type="entry name" value="CheY-like_superfamily"/>
</dbReference>
<dbReference type="SUPFAM" id="SSF52172">
    <property type="entry name" value="CheY-like"/>
    <property type="match status" value="1"/>
</dbReference>
<dbReference type="CDD" id="cd17582">
    <property type="entry name" value="psREC_PRR"/>
    <property type="match status" value="1"/>
</dbReference>
<dbReference type="Pfam" id="PF06203">
    <property type="entry name" value="CCT"/>
    <property type="match status" value="1"/>
</dbReference>
<evidence type="ECO:0000256" key="6">
    <source>
        <dbReference type="ARBA" id="ARBA00023163"/>
    </source>
</evidence>
<sequence length="668" mass="73547">MGEQVVGSGEAMDLELKAGGKMMKKKEDGSASVVRWERFLPRMVLRVMLVEADDSTRQIIAALLRKCSYRVAAVSDGLKAWELLKGKPHNVDLILTEVELPSISGFALLTLIGEHEICKNIPVIMMSSNDSVSTVYKCMMRGAADFLVKPVRKNELRNLWQHVWRRQASASGGNGPQDESVAQQKVEATAENNENNAASNHSSGFMACVQRNRECIEKGSDAQSSCTKPDLEAERGCPENVHNLSPSTLSKSPVSNMKVWNHAECDRSNRKLLMIDCEERGCVAAACEDAKALTQGDDVAAEIGREHDHITGEGCYNNHAPVNSCREAIDLIGAFDNSPKRGYRNSYNGPSKVDSSPLLDLSLRRSNPSGSVNQVSDGKPMLNHSDASAFSRYINRAVQPPHSSVTMCNQQKDYGTNTERQFSHHTPNYSSCPNGFSLSSQQNMLSLATSQSGQAESAFPCPQRKVFPVPVKGIRFDSLCNLYGSLVPPIVCPQSGHEQLQVNVFHSPNLETRNSQQLHKTVQVNGDTSTNQTELQQRQKLESSDDRRYFSSATDQSASSSFGNGTTASHLNGIGCGSNGNVDQVPVVRAAAGSGNGEGVPTHDTNCHRSFQREAALNKFRLKRKDRCFDKKVRYESRKKLAEQRPRVKGQFVRHLQNEPLPIESDRQ</sequence>
<feature type="domain" description="CCT" evidence="12">
    <location>
        <begin position="613"/>
        <end position="655"/>
    </location>
</feature>
<evidence type="ECO:0000256" key="2">
    <source>
        <dbReference type="ARBA" id="ARBA00010330"/>
    </source>
</evidence>
<feature type="region of interest" description="Disordered" evidence="10">
    <location>
        <begin position="640"/>
        <end position="668"/>
    </location>
</feature>
<dbReference type="PROSITE" id="PS50110">
    <property type="entry name" value="RESPONSE_REGULATORY"/>
    <property type="match status" value="1"/>
</dbReference>
<feature type="region of interest" description="Disordered" evidence="10">
    <location>
        <begin position="525"/>
        <end position="564"/>
    </location>
</feature>
<dbReference type="InterPro" id="IPR001789">
    <property type="entry name" value="Sig_transdc_resp-reg_receiver"/>
</dbReference>
<dbReference type="PANTHER" id="PTHR43874">
    <property type="entry name" value="TWO-COMPONENT RESPONSE REGULATOR"/>
    <property type="match status" value="1"/>
</dbReference>
<dbReference type="PANTHER" id="PTHR43874:SF146">
    <property type="entry name" value="TWO-COMPONENT RESPONSE REGULATOR-LIKE APRR9"/>
    <property type="match status" value="1"/>
</dbReference>
<name>A0A834GGV8_RHOSS</name>
<feature type="compositionally biased region" description="Basic and acidic residues" evidence="10">
    <location>
        <begin position="537"/>
        <end position="549"/>
    </location>
</feature>
<dbReference type="GO" id="GO:0000160">
    <property type="term" value="P:phosphorelay signal transduction system"/>
    <property type="evidence" value="ECO:0007669"/>
    <property type="project" value="UniProtKB-KW"/>
</dbReference>
<keyword evidence="7 9" id="KW-0539">Nucleus</keyword>
<feature type="compositionally biased region" description="Low complexity" evidence="10">
    <location>
        <begin position="187"/>
        <end position="201"/>
    </location>
</feature>
<keyword evidence="3" id="KW-0902">Two-component regulatory system</keyword>
<feature type="compositionally biased region" description="Polar residues" evidence="10">
    <location>
        <begin position="525"/>
        <end position="536"/>
    </location>
</feature>
<comment type="caution">
    <text evidence="13">The sequence shown here is derived from an EMBL/GenBank/DDBJ whole genome shotgun (WGS) entry which is preliminary data.</text>
</comment>
<gene>
    <name evidence="13" type="ORF">RHSIM_Rhsim09G0209600</name>
</gene>
<dbReference type="Proteomes" id="UP000626092">
    <property type="component" value="Unassembled WGS sequence"/>
</dbReference>
<evidence type="ECO:0000256" key="10">
    <source>
        <dbReference type="SAM" id="MobiDB-lite"/>
    </source>
</evidence>
<dbReference type="GO" id="GO:0048511">
    <property type="term" value="P:rhythmic process"/>
    <property type="evidence" value="ECO:0007669"/>
    <property type="project" value="UniProtKB-KW"/>
</dbReference>
<evidence type="ECO:0000259" key="12">
    <source>
        <dbReference type="PROSITE" id="PS51017"/>
    </source>
</evidence>
<dbReference type="InterPro" id="IPR010402">
    <property type="entry name" value="CCT_domain"/>
</dbReference>
<dbReference type="GO" id="GO:0005634">
    <property type="term" value="C:nucleus"/>
    <property type="evidence" value="ECO:0007669"/>
    <property type="project" value="UniProtKB-SubCell"/>
</dbReference>
<keyword evidence="5" id="KW-0090">Biological rhythms</keyword>
<evidence type="ECO:0000313" key="13">
    <source>
        <dbReference type="EMBL" id="KAF7132044.1"/>
    </source>
</evidence>
<evidence type="ECO:0000256" key="5">
    <source>
        <dbReference type="ARBA" id="ARBA00023108"/>
    </source>
</evidence>
<dbReference type="OrthoDB" id="60033at2759"/>
<evidence type="ECO:0008006" key="15">
    <source>
        <dbReference type="Google" id="ProtNLM"/>
    </source>
</evidence>
<protein>
    <recommendedName>
        <fullName evidence="15">Two-component response regulator-like APRR5</fullName>
    </recommendedName>
</protein>
<organism evidence="13 14">
    <name type="scientific">Rhododendron simsii</name>
    <name type="common">Sims's rhododendron</name>
    <dbReference type="NCBI Taxonomy" id="118357"/>
    <lineage>
        <taxon>Eukaryota</taxon>
        <taxon>Viridiplantae</taxon>
        <taxon>Streptophyta</taxon>
        <taxon>Embryophyta</taxon>
        <taxon>Tracheophyta</taxon>
        <taxon>Spermatophyta</taxon>
        <taxon>Magnoliopsida</taxon>
        <taxon>eudicotyledons</taxon>
        <taxon>Gunneridae</taxon>
        <taxon>Pentapetalae</taxon>
        <taxon>asterids</taxon>
        <taxon>Ericales</taxon>
        <taxon>Ericaceae</taxon>
        <taxon>Ericoideae</taxon>
        <taxon>Rhodoreae</taxon>
        <taxon>Rhododendron</taxon>
    </lineage>
</organism>
<proteinExistence type="inferred from homology"/>
<dbReference type="InterPro" id="IPR045279">
    <property type="entry name" value="ARR-like"/>
</dbReference>
<feature type="domain" description="Response regulatory" evidence="11">
    <location>
        <begin position="46"/>
        <end position="164"/>
    </location>
</feature>
<comment type="subcellular location">
    <subcellularLocation>
        <location evidence="1 9">Nucleus</location>
    </subcellularLocation>
</comment>
<dbReference type="AlphaFoldDB" id="A0A834GGV8"/>
<evidence type="ECO:0000256" key="1">
    <source>
        <dbReference type="ARBA" id="ARBA00004123"/>
    </source>
</evidence>
<dbReference type="Pfam" id="PF00072">
    <property type="entry name" value="Response_reg"/>
    <property type="match status" value="1"/>
</dbReference>
<keyword evidence="4" id="KW-0805">Transcription regulation</keyword>
<dbReference type="Gene3D" id="3.40.50.2300">
    <property type="match status" value="1"/>
</dbReference>
<feature type="compositionally biased region" description="Low complexity" evidence="10">
    <location>
        <begin position="551"/>
        <end position="561"/>
    </location>
</feature>
<accession>A0A834GGV8</accession>
<dbReference type="GO" id="GO:0009736">
    <property type="term" value="P:cytokinin-activated signaling pathway"/>
    <property type="evidence" value="ECO:0007669"/>
    <property type="project" value="InterPro"/>
</dbReference>
<keyword evidence="14" id="KW-1185">Reference proteome</keyword>
<dbReference type="EMBL" id="WJXA01000009">
    <property type="protein sequence ID" value="KAF7132044.1"/>
    <property type="molecule type" value="Genomic_DNA"/>
</dbReference>
<reference evidence="13" key="1">
    <citation type="submission" date="2019-11" db="EMBL/GenBank/DDBJ databases">
        <authorList>
            <person name="Liu Y."/>
            <person name="Hou J."/>
            <person name="Li T.-Q."/>
            <person name="Guan C.-H."/>
            <person name="Wu X."/>
            <person name="Wu H.-Z."/>
            <person name="Ling F."/>
            <person name="Zhang R."/>
            <person name="Shi X.-G."/>
            <person name="Ren J.-P."/>
            <person name="Chen E.-F."/>
            <person name="Sun J.-M."/>
        </authorList>
    </citation>
    <scope>NUCLEOTIDE SEQUENCE</scope>
    <source>
        <strain evidence="13">Adult_tree_wgs_1</strain>
        <tissue evidence="13">Leaves</tissue>
    </source>
</reference>
<evidence type="ECO:0000259" key="11">
    <source>
        <dbReference type="PROSITE" id="PS50110"/>
    </source>
</evidence>
<evidence type="ECO:0000256" key="8">
    <source>
        <dbReference type="PROSITE-ProRule" id="PRU00169"/>
    </source>
</evidence>
<feature type="region of interest" description="Disordered" evidence="10">
    <location>
        <begin position="168"/>
        <end position="201"/>
    </location>
</feature>
<comment type="caution">
    <text evidence="8">Lacks conserved residue(s) required for the propagation of feature annotation.</text>
</comment>